<evidence type="ECO:0000313" key="1">
    <source>
        <dbReference type="EMBL" id="MFC6095054.1"/>
    </source>
</evidence>
<proteinExistence type="predicted"/>
<gene>
    <name evidence="1" type="ORF">ACFPVY_00215</name>
</gene>
<sequence length="346" mass="37682">MKKYLAFLICLVVLNACDDGEMTFDTFDFSEVQASNCSNNNLIYKVNGNEALILQINSTAANDIFPFRNVIGTKTIPLNNSNKVFYRTFSGDINGSSYFCSTIPPASPTVTSEYATSDTGNGIIEITTTLVPSTTTLANAKYLHSIILRNVTFTNSQGGVLIFDELNFGTYSTVSSVEFAFSNLTAQHCSVGTGNLFKVIDTNLGNIAGTENLNKFLEINIPVSMFPTQSTEVRKVFLSETDGVNAIYRVYNGDVENEDYCGQVETLSKQEEWKANEGVNAPQDADDQGYFEISASTDPDTGLLVFNITLKKFSFTRAFPIDPTGAPAGTFTSVDVNFGTISLPTE</sequence>
<reference evidence="2" key="1">
    <citation type="journal article" date="2019" name="Int. J. Syst. Evol. Microbiol.">
        <title>The Global Catalogue of Microorganisms (GCM) 10K type strain sequencing project: providing services to taxonomists for standard genome sequencing and annotation.</title>
        <authorList>
            <consortium name="The Broad Institute Genomics Platform"/>
            <consortium name="The Broad Institute Genome Sequencing Center for Infectious Disease"/>
            <person name="Wu L."/>
            <person name="Ma J."/>
        </authorList>
    </citation>
    <scope>NUCLEOTIDE SEQUENCE [LARGE SCALE GENOMIC DNA]</scope>
    <source>
        <strain evidence="2">CCUG 49679</strain>
    </source>
</reference>
<name>A0ABW1PIM1_9FLAO</name>
<protein>
    <submittedName>
        <fullName evidence="1">Uncharacterized protein</fullName>
    </submittedName>
</protein>
<accession>A0ABW1PIM1</accession>
<comment type="caution">
    <text evidence="1">The sequence shown here is derived from an EMBL/GenBank/DDBJ whole genome shotgun (WGS) entry which is preliminary data.</text>
</comment>
<organism evidence="1 2">
    <name type="scientific">Flavobacterium qiangtangense</name>
    <dbReference type="NCBI Taxonomy" id="1442595"/>
    <lineage>
        <taxon>Bacteria</taxon>
        <taxon>Pseudomonadati</taxon>
        <taxon>Bacteroidota</taxon>
        <taxon>Flavobacteriia</taxon>
        <taxon>Flavobacteriales</taxon>
        <taxon>Flavobacteriaceae</taxon>
        <taxon>Flavobacterium</taxon>
    </lineage>
</organism>
<evidence type="ECO:0000313" key="2">
    <source>
        <dbReference type="Proteomes" id="UP001596287"/>
    </source>
</evidence>
<dbReference type="EMBL" id="JBHSQB010000003">
    <property type="protein sequence ID" value="MFC6095054.1"/>
    <property type="molecule type" value="Genomic_DNA"/>
</dbReference>
<dbReference type="Proteomes" id="UP001596287">
    <property type="component" value="Unassembled WGS sequence"/>
</dbReference>
<dbReference type="RefSeq" id="WP_379789659.1">
    <property type="nucleotide sequence ID" value="NZ_JBHSQB010000003.1"/>
</dbReference>
<keyword evidence="2" id="KW-1185">Reference proteome</keyword>